<dbReference type="AlphaFoldDB" id="N9PL50"/>
<gene>
    <name evidence="1" type="ORF">F889_02852</name>
</gene>
<dbReference type="Pfam" id="PF14113">
    <property type="entry name" value="Tae4"/>
    <property type="match status" value="1"/>
</dbReference>
<evidence type="ECO:0000313" key="1">
    <source>
        <dbReference type="EMBL" id="ENX34188.1"/>
    </source>
</evidence>
<evidence type="ECO:0008006" key="3">
    <source>
        <dbReference type="Google" id="ProtNLM"/>
    </source>
</evidence>
<dbReference type="Gene3D" id="3.90.1720.80">
    <property type="match status" value="1"/>
</dbReference>
<comment type="caution">
    <text evidence="1">The sequence shown here is derived from an EMBL/GenBank/DDBJ whole genome shotgun (WGS) entry which is preliminary data.</text>
</comment>
<reference evidence="1 2" key="1">
    <citation type="submission" date="2013-02" db="EMBL/GenBank/DDBJ databases">
        <title>The Genome Sequence of Acinetobacter sp. NIPH 1859.</title>
        <authorList>
            <consortium name="The Broad Institute Genome Sequencing Platform"/>
            <consortium name="The Broad Institute Genome Sequencing Center for Infectious Disease"/>
            <person name="Cerqueira G."/>
            <person name="Feldgarden M."/>
            <person name="Courvalin P."/>
            <person name="Perichon B."/>
            <person name="Grillot-Courvalin C."/>
            <person name="Clermont D."/>
            <person name="Rocha E."/>
            <person name="Yoon E.-J."/>
            <person name="Nemec A."/>
            <person name="Walker B."/>
            <person name="Young S.K."/>
            <person name="Zeng Q."/>
            <person name="Gargeya S."/>
            <person name="Fitzgerald M."/>
            <person name="Haas B."/>
            <person name="Abouelleil A."/>
            <person name="Alvarado L."/>
            <person name="Arachchi H.M."/>
            <person name="Berlin A.M."/>
            <person name="Chapman S.B."/>
            <person name="Dewar J."/>
            <person name="Goldberg J."/>
            <person name="Griggs A."/>
            <person name="Gujja S."/>
            <person name="Hansen M."/>
            <person name="Howarth C."/>
            <person name="Imamovic A."/>
            <person name="Larimer J."/>
            <person name="McCowan C."/>
            <person name="Murphy C."/>
            <person name="Neiman D."/>
            <person name="Pearson M."/>
            <person name="Priest M."/>
            <person name="Roberts A."/>
            <person name="Saif S."/>
            <person name="Shea T."/>
            <person name="Sisk P."/>
            <person name="Sykes S."/>
            <person name="Wortman J."/>
            <person name="Nusbaum C."/>
            <person name="Birren B."/>
        </authorList>
    </citation>
    <scope>NUCLEOTIDE SEQUENCE [LARGE SCALE GENOMIC DNA]</scope>
    <source>
        <strain evidence="1 2">NIPH 1859</strain>
    </source>
</reference>
<accession>N9PL50</accession>
<dbReference type="InterPro" id="IPR025562">
    <property type="entry name" value="Tae4"/>
</dbReference>
<protein>
    <recommendedName>
        <fullName evidence="3">Type VI secretion system (T6SS), amidase effector protein 4</fullName>
    </recommendedName>
</protein>
<dbReference type="OrthoDB" id="1262040at2"/>
<keyword evidence="2" id="KW-1185">Reference proteome</keyword>
<name>N9PL50_9GAMM</name>
<dbReference type="Proteomes" id="UP000013009">
    <property type="component" value="Unassembled WGS sequence"/>
</dbReference>
<dbReference type="HOGENOM" id="CLU_2748547_0_0_6"/>
<proteinExistence type="predicted"/>
<sequence>MAKTGIIFFGEYWGRDAEDEGNASGGHIDLWNKTRITGTGSYFRIQWGIVINGIWSDFSKSKRIWFYEVK</sequence>
<dbReference type="RefSeq" id="WP_005275383.1">
    <property type="nucleotide sequence ID" value="NZ_KB850195.1"/>
</dbReference>
<organism evidence="1 2">
    <name type="scientific">Acinetobacter colistiniresistens</name>
    <dbReference type="NCBI Taxonomy" id="280145"/>
    <lineage>
        <taxon>Bacteria</taxon>
        <taxon>Pseudomonadati</taxon>
        <taxon>Pseudomonadota</taxon>
        <taxon>Gammaproteobacteria</taxon>
        <taxon>Moraxellales</taxon>
        <taxon>Moraxellaceae</taxon>
        <taxon>Acinetobacter</taxon>
    </lineage>
</organism>
<evidence type="ECO:0000313" key="2">
    <source>
        <dbReference type="Proteomes" id="UP000013009"/>
    </source>
</evidence>
<dbReference type="EMBL" id="APRZ01000017">
    <property type="protein sequence ID" value="ENX34188.1"/>
    <property type="molecule type" value="Genomic_DNA"/>
</dbReference>
<dbReference type="PATRIC" id="fig|1217695.3.peg.2786"/>